<gene>
    <name evidence="2" type="ORF">KK1_030458</name>
</gene>
<feature type="domain" description="Reverse transcriptase Ty1/copia-type" evidence="1">
    <location>
        <begin position="3"/>
        <end position="132"/>
    </location>
</feature>
<dbReference type="EMBL" id="KQ483514">
    <property type="protein sequence ID" value="KYP47888.1"/>
    <property type="molecule type" value="Genomic_DNA"/>
</dbReference>
<dbReference type="AlphaFoldDB" id="A0A151RZ84"/>
<organism evidence="2 3">
    <name type="scientific">Cajanus cajan</name>
    <name type="common">Pigeon pea</name>
    <name type="synonym">Cajanus indicus</name>
    <dbReference type="NCBI Taxonomy" id="3821"/>
    <lineage>
        <taxon>Eukaryota</taxon>
        <taxon>Viridiplantae</taxon>
        <taxon>Streptophyta</taxon>
        <taxon>Embryophyta</taxon>
        <taxon>Tracheophyta</taxon>
        <taxon>Spermatophyta</taxon>
        <taxon>Magnoliopsida</taxon>
        <taxon>eudicotyledons</taxon>
        <taxon>Gunneridae</taxon>
        <taxon>Pentapetalae</taxon>
        <taxon>rosids</taxon>
        <taxon>fabids</taxon>
        <taxon>Fabales</taxon>
        <taxon>Fabaceae</taxon>
        <taxon>Papilionoideae</taxon>
        <taxon>50 kb inversion clade</taxon>
        <taxon>NPAAA clade</taxon>
        <taxon>indigoferoid/millettioid clade</taxon>
        <taxon>Phaseoleae</taxon>
        <taxon>Cajanus</taxon>
    </lineage>
</organism>
<dbReference type="Pfam" id="PF07727">
    <property type="entry name" value="RVT_2"/>
    <property type="match status" value="1"/>
</dbReference>
<dbReference type="InterPro" id="IPR013103">
    <property type="entry name" value="RVT_2"/>
</dbReference>
<dbReference type="OMA" id="INATSWH"/>
<sequence length="219" mass="25363">KTKFNENGHVEKYKARLVAKGYAQRYGIDYTKVFAPVARLDTVRLLLALAAQSAWDVFQLDVKSAFLHGDLQEEVYVQKALYGLKQAPHAWYSKIEAYFAKERFNRCSSEHTLFTKKIIGNILRVSLYVDDLKKKPVVSLSTTEAEYIATEFYGCQCIWLRRILEHLVSEEKDATEKLVYLIYCGSEEQLADIMTKALKLEQFERFRRMLGVVEINEVS</sequence>
<dbReference type="SUPFAM" id="SSF56672">
    <property type="entry name" value="DNA/RNA polymerases"/>
    <property type="match status" value="1"/>
</dbReference>
<reference evidence="2" key="1">
    <citation type="journal article" date="2012" name="Nat. Biotechnol.">
        <title>Draft genome sequence of pigeonpea (Cajanus cajan), an orphan legume crop of resource-poor farmers.</title>
        <authorList>
            <person name="Varshney R.K."/>
            <person name="Chen W."/>
            <person name="Li Y."/>
            <person name="Bharti A.K."/>
            <person name="Saxena R.K."/>
            <person name="Schlueter J.A."/>
            <person name="Donoghue M.T."/>
            <person name="Azam S."/>
            <person name="Fan G."/>
            <person name="Whaley A.M."/>
            <person name="Farmer A.D."/>
            <person name="Sheridan J."/>
            <person name="Iwata A."/>
            <person name="Tuteja R."/>
            <person name="Penmetsa R.V."/>
            <person name="Wu W."/>
            <person name="Upadhyaya H.D."/>
            <person name="Yang S.P."/>
            <person name="Shah T."/>
            <person name="Saxena K.B."/>
            <person name="Michael T."/>
            <person name="McCombie W.R."/>
            <person name="Yang B."/>
            <person name="Zhang G."/>
            <person name="Yang H."/>
            <person name="Wang J."/>
            <person name="Spillane C."/>
            <person name="Cook D.R."/>
            <person name="May G.D."/>
            <person name="Xu X."/>
            <person name="Jackson S.A."/>
        </authorList>
    </citation>
    <scope>NUCLEOTIDE SEQUENCE [LARGE SCALE GENOMIC DNA]</scope>
</reference>
<dbReference type="Proteomes" id="UP000075243">
    <property type="component" value="Unassembled WGS sequence"/>
</dbReference>
<keyword evidence="3" id="KW-1185">Reference proteome</keyword>
<dbReference type="InterPro" id="IPR043502">
    <property type="entry name" value="DNA/RNA_pol_sf"/>
</dbReference>
<name>A0A151RZ84_CAJCA</name>
<feature type="non-terminal residue" evidence="2">
    <location>
        <position position="1"/>
    </location>
</feature>
<accession>A0A151RZ84</accession>
<evidence type="ECO:0000313" key="3">
    <source>
        <dbReference type="Proteomes" id="UP000075243"/>
    </source>
</evidence>
<evidence type="ECO:0000313" key="2">
    <source>
        <dbReference type="EMBL" id="KYP47888.1"/>
    </source>
</evidence>
<dbReference type="Gramene" id="C.cajan_31207.t">
    <property type="protein sequence ID" value="C.cajan_31207.t"/>
    <property type="gene ID" value="C.cajan_31207"/>
</dbReference>
<protein>
    <submittedName>
        <fullName evidence="2">Retrovirus-related Pol polyprotein from transposon TNT 1-94</fullName>
    </submittedName>
</protein>
<proteinExistence type="predicted"/>
<evidence type="ECO:0000259" key="1">
    <source>
        <dbReference type="Pfam" id="PF07727"/>
    </source>
</evidence>